<sequence>MPDTTMTYRVKLFASLKEHVGREEWVYEGNSALTARELLHAFFDQYPALDKLRNVTRIAVDRAFCEEESPLNPDDELAFIPPVSGG</sequence>
<gene>
    <name evidence="4" type="ORF">BECKFW1821C_GA0114237_109415</name>
</gene>
<dbReference type="AlphaFoldDB" id="A0A450U127"/>
<dbReference type="InterPro" id="IPR044672">
    <property type="entry name" value="MOCS2A"/>
</dbReference>
<keyword evidence="1" id="KW-0547">Nucleotide-binding</keyword>
<proteinExistence type="inferred from homology"/>
<dbReference type="Gene3D" id="3.10.20.30">
    <property type="match status" value="1"/>
</dbReference>
<dbReference type="InterPro" id="IPR003749">
    <property type="entry name" value="ThiS/MoaD-like"/>
</dbReference>
<dbReference type="SUPFAM" id="SSF54285">
    <property type="entry name" value="MoaD/ThiS"/>
    <property type="match status" value="1"/>
</dbReference>
<name>A0A450U127_9GAMM</name>
<dbReference type="GO" id="GO:0000166">
    <property type="term" value="F:nucleotide binding"/>
    <property type="evidence" value="ECO:0007669"/>
    <property type="project" value="UniProtKB-KW"/>
</dbReference>
<dbReference type="Pfam" id="PF02597">
    <property type="entry name" value="ThiS"/>
    <property type="match status" value="1"/>
</dbReference>
<reference evidence="4" key="1">
    <citation type="submission" date="2019-02" db="EMBL/GenBank/DDBJ databases">
        <authorList>
            <person name="Gruber-Vodicka R. H."/>
            <person name="Seah K. B. B."/>
        </authorList>
    </citation>
    <scope>NUCLEOTIDE SEQUENCE</scope>
    <source>
        <strain evidence="4">BECK_BZ131</strain>
    </source>
</reference>
<dbReference type="InterPro" id="IPR012675">
    <property type="entry name" value="Beta-grasp_dom_sf"/>
</dbReference>
<evidence type="ECO:0000256" key="3">
    <source>
        <dbReference type="ARBA" id="ARBA00024247"/>
    </source>
</evidence>
<protein>
    <recommendedName>
        <fullName evidence="3">Molybdopterin synthase sulfur carrier subunit</fullName>
    </recommendedName>
</protein>
<dbReference type="GO" id="GO:0006777">
    <property type="term" value="P:Mo-molybdopterin cofactor biosynthetic process"/>
    <property type="evidence" value="ECO:0007669"/>
    <property type="project" value="InterPro"/>
</dbReference>
<dbReference type="UniPathway" id="UPA00344"/>
<dbReference type="GO" id="GO:1990133">
    <property type="term" value="C:molybdopterin adenylyltransferase complex"/>
    <property type="evidence" value="ECO:0007669"/>
    <property type="project" value="TreeGrafter"/>
</dbReference>
<evidence type="ECO:0000313" key="4">
    <source>
        <dbReference type="EMBL" id="VFJ75982.1"/>
    </source>
</evidence>
<evidence type="ECO:0000256" key="1">
    <source>
        <dbReference type="ARBA" id="ARBA00022741"/>
    </source>
</evidence>
<evidence type="ECO:0000256" key="2">
    <source>
        <dbReference type="ARBA" id="ARBA00024200"/>
    </source>
</evidence>
<dbReference type="CDD" id="cd00754">
    <property type="entry name" value="Ubl_MoaD"/>
    <property type="match status" value="1"/>
</dbReference>
<accession>A0A450U127</accession>
<dbReference type="PANTHER" id="PTHR33359">
    <property type="entry name" value="MOLYBDOPTERIN SYNTHASE SULFUR CARRIER SUBUNIT"/>
    <property type="match status" value="1"/>
</dbReference>
<dbReference type="PANTHER" id="PTHR33359:SF1">
    <property type="entry name" value="MOLYBDOPTERIN SYNTHASE SULFUR CARRIER SUBUNIT"/>
    <property type="match status" value="1"/>
</dbReference>
<organism evidence="4">
    <name type="scientific">Candidatus Kentrum sp. FW</name>
    <dbReference type="NCBI Taxonomy" id="2126338"/>
    <lineage>
        <taxon>Bacteria</taxon>
        <taxon>Pseudomonadati</taxon>
        <taxon>Pseudomonadota</taxon>
        <taxon>Gammaproteobacteria</taxon>
        <taxon>Candidatus Kentrum</taxon>
    </lineage>
</organism>
<comment type="similarity">
    <text evidence="2">Belongs to the MoaD family.</text>
</comment>
<dbReference type="EMBL" id="CAADFE010000094">
    <property type="protein sequence ID" value="VFJ75982.1"/>
    <property type="molecule type" value="Genomic_DNA"/>
</dbReference>
<dbReference type="InterPro" id="IPR016155">
    <property type="entry name" value="Mopterin_synth/thiamin_S_b"/>
</dbReference>